<dbReference type="AlphaFoldDB" id="A0A212L761"/>
<reference evidence="1" key="1">
    <citation type="submission" date="2016-08" db="EMBL/GenBank/DDBJ databases">
        <authorList>
            <person name="Seilhamer J.J."/>
        </authorList>
    </citation>
    <scope>NUCLEOTIDE SEQUENCE</scope>
    <source>
        <strain evidence="1">86</strain>
    </source>
</reference>
<proteinExistence type="predicted"/>
<accession>A0A212L761</accession>
<gene>
    <name evidence="1" type="ORF">KL86PLE_110020</name>
</gene>
<sequence length="46" mass="5314">MPKAGEKARWVQKRWEIVADQQDRRTDDCAAYYDDVRAGLAGESKE</sequence>
<dbReference type="EMBL" id="FMJD01000003">
    <property type="protein sequence ID" value="SCM73317.1"/>
    <property type="molecule type" value="Genomic_DNA"/>
</dbReference>
<protein>
    <submittedName>
        <fullName evidence="1">Uncharacterized protein</fullName>
    </submittedName>
</protein>
<evidence type="ECO:0000313" key="1">
    <source>
        <dbReference type="EMBL" id="SCM73317.1"/>
    </source>
</evidence>
<name>A0A212L761_9HYPH</name>
<organism evidence="1">
    <name type="scientific">uncultured Pleomorphomonas sp</name>
    <dbReference type="NCBI Taxonomy" id="442121"/>
    <lineage>
        <taxon>Bacteria</taxon>
        <taxon>Pseudomonadati</taxon>
        <taxon>Pseudomonadota</taxon>
        <taxon>Alphaproteobacteria</taxon>
        <taxon>Hyphomicrobiales</taxon>
        <taxon>Pleomorphomonadaceae</taxon>
        <taxon>Pleomorphomonas</taxon>
        <taxon>environmental samples</taxon>
    </lineage>
</organism>